<reference evidence="2" key="1">
    <citation type="journal article" date="2012" name="Science">
        <title>Fermentation, hydrogen, and sulfur metabolism in multiple uncultivated bacterial phyla.</title>
        <authorList>
            <person name="Wrighton K.C."/>
            <person name="Thomas B.C."/>
            <person name="Sharon I."/>
            <person name="Miller C.S."/>
            <person name="Castelle C.J."/>
            <person name="VerBerkmoes N.C."/>
            <person name="Wilkins M.J."/>
            <person name="Hettich R.L."/>
            <person name="Lipton M.S."/>
            <person name="Williams K.H."/>
            <person name="Long P.E."/>
            <person name="Banfield J.F."/>
        </authorList>
    </citation>
    <scope>NUCLEOTIDE SEQUENCE [LARGE SCALE GENOMIC DNA]</scope>
</reference>
<dbReference type="PANTHER" id="PTHR30562:SF1">
    <property type="entry name" value="UVRABC SYSTEM PROTEIN C"/>
    <property type="match status" value="1"/>
</dbReference>
<dbReference type="EMBL" id="AMFJ01021598">
    <property type="protein sequence ID" value="EKD66771.1"/>
    <property type="molecule type" value="Genomic_DNA"/>
</dbReference>
<dbReference type="PANTHER" id="PTHR30562">
    <property type="entry name" value="UVRC/OXIDOREDUCTASE"/>
    <property type="match status" value="1"/>
</dbReference>
<organism evidence="2">
    <name type="scientific">uncultured bacterium</name>
    <name type="common">gcode 4</name>
    <dbReference type="NCBI Taxonomy" id="1234023"/>
    <lineage>
        <taxon>Bacteria</taxon>
        <taxon>environmental samples</taxon>
    </lineage>
</organism>
<protein>
    <submittedName>
        <fullName evidence="2">Excinuclease ABC subunit C</fullName>
    </submittedName>
</protein>
<feature type="domain" description="UvrC family homology region profile" evidence="1">
    <location>
        <begin position="46"/>
        <end position="165"/>
    </location>
</feature>
<gene>
    <name evidence="2" type="primary">uvrC</name>
    <name evidence="2" type="ORF">ACD_49C00012G0001</name>
</gene>
<evidence type="ECO:0000259" key="1">
    <source>
        <dbReference type="PROSITE" id="PS50165"/>
    </source>
</evidence>
<feature type="non-terminal residue" evidence="2">
    <location>
        <position position="179"/>
    </location>
</feature>
<dbReference type="GO" id="GO:0006974">
    <property type="term" value="P:DNA damage response"/>
    <property type="evidence" value="ECO:0007669"/>
    <property type="project" value="TreeGrafter"/>
</dbReference>
<dbReference type="GO" id="GO:0009380">
    <property type="term" value="C:excinuclease repair complex"/>
    <property type="evidence" value="ECO:0007669"/>
    <property type="project" value="TreeGrafter"/>
</dbReference>
<evidence type="ECO:0000313" key="2">
    <source>
        <dbReference type="EMBL" id="EKD66771.1"/>
    </source>
</evidence>
<dbReference type="GO" id="GO:0009381">
    <property type="term" value="F:excinuclease ABC activity"/>
    <property type="evidence" value="ECO:0007669"/>
    <property type="project" value="InterPro"/>
</dbReference>
<accession>K2AYC8</accession>
<name>K2AYC8_9BACT</name>
<dbReference type="PROSITE" id="PS50165">
    <property type="entry name" value="UVRC"/>
    <property type="match status" value="1"/>
</dbReference>
<dbReference type="Gene3D" id="3.30.420.340">
    <property type="entry name" value="UvrC, RNAse H endonuclease domain"/>
    <property type="match status" value="1"/>
</dbReference>
<dbReference type="InterPro" id="IPR038476">
    <property type="entry name" value="UvrC_RNase_H_dom_sf"/>
</dbReference>
<dbReference type="InterPro" id="IPR001162">
    <property type="entry name" value="UvrC_RNase_H_dom"/>
</dbReference>
<proteinExistence type="predicted"/>
<comment type="caution">
    <text evidence="2">The sequence shown here is derived from an EMBL/GenBank/DDBJ whole genome shotgun (WGS) entry which is preliminary data.</text>
</comment>
<dbReference type="InterPro" id="IPR050066">
    <property type="entry name" value="UvrABC_protein_C"/>
</dbReference>
<dbReference type="AlphaFoldDB" id="K2AYC8"/>
<dbReference type="Pfam" id="PF08459">
    <property type="entry name" value="UvrC_RNaseH_dom"/>
    <property type="match status" value="1"/>
</dbReference>
<sequence>MITNEKISDKLLVTYLKNQHISIENPSIWPKLDIINFTKNNLLNFAYKQELGQISKKTLTKNTQISILEKLGYEYNKKSDIIFECYDISHISGNFTVASRSVIVNGKSDTSKYKKYKLKTIAEWEINDFKSMAEILERRTLEAIKLNNWPDLIIIDWWKWQLSSAVWAISENFPSPPTP</sequence>